<dbReference type="InterPro" id="IPR008271">
    <property type="entry name" value="Ser/Thr_kinase_AS"/>
</dbReference>
<keyword evidence="1" id="KW-0808">Transferase</keyword>
<dbReference type="GO" id="GO:0005776">
    <property type="term" value="C:autophagosome"/>
    <property type="evidence" value="ECO:0007669"/>
    <property type="project" value="TreeGrafter"/>
</dbReference>
<evidence type="ECO:0000256" key="4">
    <source>
        <dbReference type="ARBA" id="ARBA00022840"/>
    </source>
</evidence>
<reference evidence="6" key="2">
    <citation type="submission" date="2025-08" db="UniProtKB">
        <authorList>
            <consortium name="Ensembl"/>
        </authorList>
    </citation>
    <scope>IDENTIFICATION</scope>
</reference>
<dbReference type="SUPFAM" id="SSF56112">
    <property type="entry name" value="Protein kinase-like (PK-like)"/>
    <property type="match status" value="1"/>
</dbReference>
<feature type="domain" description="Protein kinase" evidence="5">
    <location>
        <begin position="1"/>
        <end position="229"/>
    </location>
</feature>
<dbReference type="PROSITE" id="PS50011">
    <property type="entry name" value="PROTEIN_KINASE_DOM"/>
    <property type="match status" value="1"/>
</dbReference>
<evidence type="ECO:0000256" key="1">
    <source>
        <dbReference type="ARBA" id="ARBA00022679"/>
    </source>
</evidence>
<dbReference type="CDD" id="cd14014">
    <property type="entry name" value="STKc_PknB_like"/>
    <property type="match status" value="1"/>
</dbReference>
<gene>
    <name evidence="6" type="primary">LOC120432725</name>
</gene>
<keyword evidence="7" id="KW-1185">Reference proteome</keyword>
<dbReference type="Gene3D" id="1.10.510.10">
    <property type="entry name" value="Transferase(Phosphotransferase) domain 1"/>
    <property type="match status" value="1"/>
</dbReference>
<dbReference type="PIRSF" id="PIRSF000654">
    <property type="entry name" value="Integrin-linked_kinase"/>
    <property type="match status" value="1"/>
</dbReference>
<dbReference type="GO" id="GO:0004674">
    <property type="term" value="F:protein serine/threonine kinase activity"/>
    <property type="evidence" value="ECO:0007669"/>
    <property type="project" value="InterPro"/>
</dbReference>
<accession>A0AAZ1XC99</accession>
<evidence type="ECO:0000313" key="7">
    <source>
        <dbReference type="Proteomes" id="UP000472276"/>
    </source>
</evidence>
<dbReference type="SMART" id="SM00220">
    <property type="entry name" value="S_TKc"/>
    <property type="match status" value="1"/>
</dbReference>
<dbReference type="AlphaFoldDB" id="A0AAZ1XC99"/>
<dbReference type="Pfam" id="PF00069">
    <property type="entry name" value="Pkinase"/>
    <property type="match status" value="1"/>
</dbReference>
<sequence length="239" mass="26528">MEDSDIHHEINVSLRLSHPNIVRLMAVARTESCFLLAAEYIHGATLQQVLHTDSCLVKLEGDDAGFISLDLSMAVEYIHAQRIIHQDIKPANVMVHHPSKKAVLTDWGMANIRDTVMLRQGSKFTAQVIGPAGGTYLYMAPECILMFEEASFQTDMWSLGATYLEILTGSAPWTVKKQRELAALMATKTPPHALSHLSDKHSFLGGLVSYDPDSRPSASDVVKFLKSGLDLTSRYGYKW</sequence>
<reference evidence="6" key="3">
    <citation type="submission" date="2025-09" db="UniProtKB">
        <authorList>
            <consortium name="Ensembl"/>
        </authorList>
    </citation>
    <scope>IDENTIFICATION</scope>
</reference>
<organism evidence="6 7">
    <name type="scientific">Oreochromis aureus</name>
    <name type="common">Israeli tilapia</name>
    <name type="synonym">Chromis aureus</name>
    <dbReference type="NCBI Taxonomy" id="47969"/>
    <lineage>
        <taxon>Eukaryota</taxon>
        <taxon>Metazoa</taxon>
        <taxon>Chordata</taxon>
        <taxon>Craniata</taxon>
        <taxon>Vertebrata</taxon>
        <taxon>Euteleostomi</taxon>
        <taxon>Actinopterygii</taxon>
        <taxon>Neopterygii</taxon>
        <taxon>Teleostei</taxon>
        <taxon>Neoteleostei</taxon>
        <taxon>Acanthomorphata</taxon>
        <taxon>Ovalentaria</taxon>
        <taxon>Cichlomorphae</taxon>
        <taxon>Cichliformes</taxon>
        <taxon>Cichlidae</taxon>
        <taxon>African cichlids</taxon>
        <taxon>Pseudocrenilabrinae</taxon>
        <taxon>Oreochromini</taxon>
        <taxon>Oreochromis</taxon>
    </lineage>
</organism>
<dbReference type="GO" id="GO:0005524">
    <property type="term" value="F:ATP binding"/>
    <property type="evidence" value="ECO:0007669"/>
    <property type="project" value="UniProtKB-KW"/>
</dbReference>
<evidence type="ECO:0000313" key="6">
    <source>
        <dbReference type="Ensembl" id="ENSOABP00000065721.1"/>
    </source>
</evidence>
<dbReference type="Ensembl" id="ENSOABT00000062817.1">
    <property type="protein sequence ID" value="ENSOABP00000065721.1"/>
    <property type="gene ID" value="ENSOABG00000029309.1"/>
</dbReference>
<protein>
    <recommendedName>
        <fullName evidence="5">Protein kinase domain-containing protein</fullName>
    </recommendedName>
</protein>
<keyword evidence="3" id="KW-0418">Kinase</keyword>
<dbReference type="PROSITE" id="PS00108">
    <property type="entry name" value="PROTEIN_KINASE_ST"/>
    <property type="match status" value="1"/>
</dbReference>
<keyword evidence="2" id="KW-0547">Nucleotide-binding</keyword>
<dbReference type="Proteomes" id="UP000472276">
    <property type="component" value="Unassembled WGS sequence"/>
</dbReference>
<evidence type="ECO:0000259" key="5">
    <source>
        <dbReference type="PROSITE" id="PS50011"/>
    </source>
</evidence>
<name>A0AAZ1XC99_OREAU</name>
<dbReference type="InterPro" id="IPR045269">
    <property type="entry name" value="Atg1-like"/>
</dbReference>
<dbReference type="GO" id="GO:0000407">
    <property type="term" value="C:phagophore assembly site"/>
    <property type="evidence" value="ECO:0007669"/>
    <property type="project" value="TreeGrafter"/>
</dbReference>
<reference evidence="7" key="1">
    <citation type="submission" date="2020-03" db="EMBL/GenBank/DDBJ databases">
        <title>Evolution of repeat sequences and sex chromosomes of tilapia species revealed by chromosome-level genomes.</title>
        <authorList>
            <person name="Xu L."/>
            <person name="Tao W."/>
            <person name="Wang D."/>
            <person name="Zhou Q."/>
        </authorList>
    </citation>
    <scope>NUCLEOTIDE SEQUENCE [LARGE SCALE GENOMIC DNA]</scope>
    <source>
        <strain evidence="7">Israel</strain>
    </source>
</reference>
<dbReference type="GO" id="GO:0016020">
    <property type="term" value="C:membrane"/>
    <property type="evidence" value="ECO:0007669"/>
    <property type="project" value="TreeGrafter"/>
</dbReference>
<dbReference type="InterPro" id="IPR000719">
    <property type="entry name" value="Prot_kinase_dom"/>
</dbReference>
<proteinExistence type="predicted"/>
<evidence type="ECO:0000256" key="3">
    <source>
        <dbReference type="ARBA" id="ARBA00022777"/>
    </source>
</evidence>
<dbReference type="InterPro" id="IPR011009">
    <property type="entry name" value="Kinase-like_dom_sf"/>
</dbReference>
<dbReference type="PANTHER" id="PTHR24348">
    <property type="entry name" value="SERINE/THREONINE-PROTEIN KINASE UNC-51-RELATED"/>
    <property type="match status" value="1"/>
</dbReference>
<dbReference type="GO" id="GO:0005829">
    <property type="term" value="C:cytosol"/>
    <property type="evidence" value="ECO:0007669"/>
    <property type="project" value="TreeGrafter"/>
</dbReference>
<dbReference type="GO" id="GO:0010506">
    <property type="term" value="P:regulation of autophagy"/>
    <property type="evidence" value="ECO:0007669"/>
    <property type="project" value="InterPro"/>
</dbReference>
<keyword evidence="4" id="KW-0067">ATP-binding</keyword>
<dbReference type="PANTHER" id="PTHR24348:SF22">
    <property type="entry name" value="NON-SPECIFIC SERINE_THREONINE PROTEIN KINASE"/>
    <property type="match status" value="1"/>
</dbReference>
<dbReference type="GO" id="GO:0000045">
    <property type="term" value="P:autophagosome assembly"/>
    <property type="evidence" value="ECO:0007669"/>
    <property type="project" value="TreeGrafter"/>
</dbReference>
<evidence type="ECO:0000256" key="2">
    <source>
        <dbReference type="ARBA" id="ARBA00022741"/>
    </source>
</evidence>